<feature type="compositionally biased region" description="Polar residues" evidence="1">
    <location>
        <begin position="134"/>
        <end position="144"/>
    </location>
</feature>
<accession>A0A1J4KJ25</accession>
<name>A0A1J4KJ25_9EUKA</name>
<protein>
    <recommendedName>
        <fullName evidence="2">SCP domain-containing protein</fullName>
    </recommendedName>
</protein>
<dbReference type="SUPFAM" id="SSF55797">
    <property type="entry name" value="PR-1-like"/>
    <property type="match status" value="1"/>
</dbReference>
<keyword evidence="4" id="KW-1185">Reference proteome</keyword>
<organism evidence="3 4">
    <name type="scientific">Tritrichomonas foetus</name>
    <dbReference type="NCBI Taxonomy" id="1144522"/>
    <lineage>
        <taxon>Eukaryota</taxon>
        <taxon>Metamonada</taxon>
        <taxon>Parabasalia</taxon>
        <taxon>Tritrichomonadida</taxon>
        <taxon>Tritrichomonadidae</taxon>
        <taxon>Tritrichomonas</taxon>
    </lineage>
</organism>
<feature type="region of interest" description="Disordered" evidence="1">
    <location>
        <begin position="117"/>
        <end position="144"/>
    </location>
</feature>
<proteinExistence type="predicted"/>
<dbReference type="OrthoDB" id="568194at2759"/>
<dbReference type="InterPro" id="IPR035940">
    <property type="entry name" value="CAP_sf"/>
</dbReference>
<dbReference type="CDD" id="cd05379">
    <property type="entry name" value="CAP_bacterial"/>
    <property type="match status" value="1"/>
</dbReference>
<dbReference type="Gene3D" id="3.40.33.10">
    <property type="entry name" value="CAP"/>
    <property type="match status" value="1"/>
</dbReference>
<evidence type="ECO:0000256" key="1">
    <source>
        <dbReference type="SAM" id="MobiDB-lite"/>
    </source>
</evidence>
<dbReference type="Proteomes" id="UP000179807">
    <property type="component" value="Unassembled WGS sequence"/>
</dbReference>
<dbReference type="PANTHER" id="PTHR31157">
    <property type="entry name" value="SCP DOMAIN-CONTAINING PROTEIN"/>
    <property type="match status" value="1"/>
</dbReference>
<feature type="domain" description="SCP" evidence="2">
    <location>
        <begin position="286"/>
        <end position="392"/>
    </location>
</feature>
<evidence type="ECO:0000259" key="2">
    <source>
        <dbReference type="Pfam" id="PF00188"/>
    </source>
</evidence>
<reference evidence="3" key="1">
    <citation type="submission" date="2016-10" db="EMBL/GenBank/DDBJ databases">
        <authorList>
            <person name="Benchimol M."/>
            <person name="Almeida L.G."/>
            <person name="Vasconcelos A.T."/>
            <person name="Perreira-Neves A."/>
            <person name="Rosa I.A."/>
            <person name="Tasca T."/>
            <person name="Bogo M.R."/>
            <person name="de Souza W."/>
        </authorList>
    </citation>
    <scope>NUCLEOTIDE SEQUENCE [LARGE SCALE GENOMIC DNA]</scope>
    <source>
        <strain evidence="3">K</strain>
    </source>
</reference>
<sequence length="536" mass="60141">MSAWYQDTFYENGNIDPELLKAVGSSNNTPLIYANSSIINPSNEASHVKLVLINSSNGKKVVKDIRSIGPKSISRYAEIKFGRLYKQTSVCKDTDENTFNNEWETKFGVKNARSRQFHPTIQPKSEIRKKDEAPTSSYGKRTQTIKEITKSTPKLLSTIANINTSSKIQTNHNKPEVTKVQLTKASPKTILNHNPLNPDNGSKKTTFGQTQSPDLRNVSTSNDVTYSKLSQFNVTTPIKPKLSVFKGVDIEAKNVNTNRVDSGNNKNDSGNNDLRYGTVVEENICLRIMNEERRKEGKPPLKLMPKLTAIAQPHSIAMILKQVPVGHQGAQQRFDQMTGSNGCGENVAMNHNHAHPIESMTEGWLKSPGHRANILGNFTHVGNAFVTNNKGTWYGTQLFGHFPNEIANEVKVLTPEEERTIINEINKMRKQKGLSQVSHNPGLKEVAEDEVVKIATKQIELGQGDFKKRCNYFFSRGKHSYSEQRGSQYFANSLSSFRNQIIKSLESEFSNNKIREISMSIAVVDGYYAFYFAFLD</sequence>
<dbReference type="VEuPathDB" id="TrichDB:TRFO_04031"/>
<comment type="caution">
    <text evidence="3">The sequence shown here is derived from an EMBL/GenBank/DDBJ whole genome shotgun (WGS) entry which is preliminary data.</text>
</comment>
<dbReference type="Pfam" id="PF00188">
    <property type="entry name" value="CAP"/>
    <property type="match status" value="1"/>
</dbReference>
<gene>
    <name evidence="3" type="ORF">TRFO_04031</name>
</gene>
<evidence type="ECO:0000313" key="3">
    <source>
        <dbReference type="EMBL" id="OHT11090.1"/>
    </source>
</evidence>
<evidence type="ECO:0000313" key="4">
    <source>
        <dbReference type="Proteomes" id="UP000179807"/>
    </source>
</evidence>
<dbReference type="AlphaFoldDB" id="A0A1J4KJ25"/>
<dbReference type="PANTHER" id="PTHR31157:SF1">
    <property type="entry name" value="SCP DOMAIN-CONTAINING PROTEIN"/>
    <property type="match status" value="1"/>
</dbReference>
<dbReference type="RefSeq" id="XP_068364226.1">
    <property type="nucleotide sequence ID" value="XM_068491642.1"/>
</dbReference>
<dbReference type="GeneID" id="94826346"/>
<feature type="region of interest" description="Disordered" evidence="1">
    <location>
        <begin position="189"/>
        <end position="219"/>
    </location>
</feature>
<dbReference type="InterPro" id="IPR014044">
    <property type="entry name" value="CAP_dom"/>
</dbReference>
<dbReference type="EMBL" id="MLAK01000594">
    <property type="protein sequence ID" value="OHT11090.1"/>
    <property type="molecule type" value="Genomic_DNA"/>
</dbReference>